<dbReference type="Pfam" id="PF00400">
    <property type="entry name" value="WD40"/>
    <property type="match status" value="1"/>
</dbReference>
<dbReference type="PROSITE" id="PS50294">
    <property type="entry name" value="WD_REPEATS_REGION"/>
    <property type="match status" value="1"/>
</dbReference>
<dbReference type="KEGG" id="ptm:GSPATT00038809001"/>
<keyword evidence="1 3" id="KW-0853">WD repeat</keyword>
<evidence type="ECO:0000313" key="4">
    <source>
        <dbReference type="EMBL" id="CAK72852.1"/>
    </source>
</evidence>
<feature type="repeat" description="WD" evidence="3">
    <location>
        <begin position="269"/>
        <end position="310"/>
    </location>
</feature>
<protein>
    <recommendedName>
        <fullName evidence="6">Anaphase-promoting complex subunit 4 WD40 domain-containing protein</fullName>
    </recommendedName>
</protein>
<evidence type="ECO:0000256" key="1">
    <source>
        <dbReference type="ARBA" id="ARBA00022574"/>
    </source>
</evidence>
<evidence type="ECO:0000256" key="2">
    <source>
        <dbReference type="ARBA" id="ARBA00022737"/>
    </source>
</evidence>
<dbReference type="Proteomes" id="UP000000600">
    <property type="component" value="Unassembled WGS sequence"/>
</dbReference>
<dbReference type="PROSITE" id="PS50082">
    <property type="entry name" value="WD_REPEATS_2"/>
    <property type="match status" value="1"/>
</dbReference>
<gene>
    <name evidence="4" type="ORF">GSPATT00038809001</name>
</gene>
<dbReference type="InterPro" id="IPR001680">
    <property type="entry name" value="WD40_rpt"/>
</dbReference>
<dbReference type="SUPFAM" id="SSF50978">
    <property type="entry name" value="WD40 repeat-like"/>
    <property type="match status" value="1"/>
</dbReference>
<dbReference type="InterPro" id="IPR036322">
    <property type="entry name" value="WD40_repeat_dom_sf"/>
</dbReference>
<dbReference type="PROSITE" id="PS00678">
    <property type="entry name" value="WD_REPEATS_1"/>
    <property type="match status" value="1"/>
</dbReference>
<dbReference type="RefSeq" id="XP_001440249.1">
    <property type="nucleotide sequence ID" value="XM_001440212.1"/>
</dbReference>
<dbReference type="PANTHER" id="PTHR45333:SF1">
    <property type="entry name" value="CHROMOSOME UNDETERMINED SCAFFOLD_625, WHOLE GENOME SHOTGUN SEQUENCE"/>
    <property type="match status" value="1"/>
</dbReference>
<dbReference type="STRING" id="5888.A0CPY5"/>
<dbReference type="OrthoDB" id="427368at2759"/>
<reference evidence="4 5" key="1">
    <citation type="journal article" date="2006" name="Nature">
        <title>Global trends of whole-genome duplications revealed by the ciliate Paramecium tetraurelia.</title>
        <authorList>
            <consortium name="Genoscope"/>
            <person name="Aury J.-M."/>
            <person name="Jaillon O."/>
            <person name="Duret L."/>
            <person name="Noel B."/>
            <person name="Jubin C."/>
            <person name="Porcel B.M."/>
            <person name="Segurens B."/>
            <person name="Daubin V."/>
            <person name="Anthouard V."/>
            <person name="Aiach N."/>
            <person name="Arnaiz O."/>
            <person name="Billaut A."/>
            <person name="Beisson J."/>
            <person name="Blanc I."/>
            <person name="Bouhouche K."/>
            <person name="Camara F."/>
            <person name="Duharcourt S."/>
            <person name="Guigo R."/>
            <person name="Gogendeau D."/>
            <person name="Katinka M."/>
            <person name="Keller A.-M."/>
            <person name="Kissmehl R."/>
            <person name="Klotz C."/>
            <person name="Koll F."/>
            <person name="Le Moue A."/>
            <person name="Lepere C."/>
            <person name="Malinsky S."/>
            <person name="Nowacki M."/>
            <person name="Nowak J.K."/>
            <person name="Plattner H."/>
            <person name="Poulain J."/>
            <person name="Ruiz F."/>
            <person name="Serrano V."/>
            <person name="Zagulski M."/>
            <person name="Dessen P."/>
            <person name="Betermier M."/>
            <person name="Weissenbach J."/>
            <person name="Scarpelli C."/>
            <person name="Schachter V."/>
            <person name="Sperling L."/>
            <person name="Meyer E."/>
            <person name="Cohen J."/>
            <person name="Wincker P."/>
        </authorList>
    </citation>
    <scope>NUCLEOTIDE SEQUENCE [LARGE SCALE GENOMIC DNA]</scope>
    <source>
        <strain evidence="4 5">Stock d4-2</strain>
    </source>
</reference>
<keyword evidence="5" id="KW-1185">Reference proteome</keyword>
<proteinExistence type="predicted"/>
<dbReference type="InParanoid" id="A0CPY5"/>
<dbReference type="PANTHER" id="PTHR45333">
    <property type="entry name" value="MEMBRANE PROTEIN-RELATED"/>
    <property type="match status" value="1"/>
</dbReference>
<dbReference type="InterPro" id="IPR015943">
    <property type="entry name" value="WD40/YVTN_repeat-like_dom_sf"/>
</dbReference>
<dbReference type="SMART" id="SM00320">
    <property type="entry name" value="WD40"/>
    <property type="match status" value="2"/>
</dbReference>
<name>A0CPY5_PARTE</name>
<evidence type="ECO:0000313" key="5">
    <source>
        <dbReference type="Proteomes" id="UP000000600"/>
    </source>
</evidence>
<keyword evidence="2" id="KW-0677">Repeat</keyword>
<dbReference type="Gene3D" id="2.130.10.10">
    <property type="entry name" value="YVTN repeat-like/Quinoprotein amine dehydrogenase"/>
    <property type="match status" value="1"/>
</dbReference>
<evidence type="ECO:0008006" key="6">
    <source>
        <dbReference type="Google" id="ProtNLM"/>
    </source>
</evidence>
<dbReference type="InterPro" id="IPR019775">
    <property type="entry name" value="WD40_repeat_CS"/>
</dbReference>
<sequence length="349" mass="39847">MHKFSVSLIKFCKKVEVQDSLIFFLEQANQMKIEQYLQQSENISQTESECGKNQIKIPINFLSKLKDHEFNKVNYSRKDYKQINEDLITKIPQNNKIIELLKFLVRLTALDEGQIQCGSNSLHLLVQMKVDLKEQSFENIRIIDTSLLGANEVRCDLSGSEFENVNISGNEFKLNQIIQLINEVINQKVILVMSIQFFFLHLGNHQPLAVMIIPFVCGMLKQDKIKTVLTVGKQVKSARLSPKQTILASCSGKVVYLCNLQIGKQISKLISHKKKANSICFSPDGTTLASSSQDKSISLWDVKTGQKKPNQVVIQTQFIQSVTLLISIWQQTLVYPFMEFNIWISNLIF</sequence>
<evidence type="ECO:0000256" key="3">
    <source>
        <dbReference type="PROSITE-ProRule" id="PRU00221"/>
    </source>
</evidence>
<dbReference type="HOGENOM" id="CLU_795594_0_0_1"/>
<dbReference type="GeneID" id="5026036"/>
<accession>A0CPY5</accession>
<dbReference type="AlphaFoldDB" id="A0CPY5"/>
<dbReference type="EMBL" id="CT868133">
    <property type="protein sequence ID" value="CAK72852.1"/>
    <property type="molecule type" value="Genomic_DNA"/>
</dbReference>
<organism evidence="4 5">
    <name type="scientific">Paramecium tetraurelia</name>
    <dbReference type="NCBI Taxonomy" id="5888"/>
    <lineage>
        <taxon>Eukaryota</taxon>
        <taxon>Sar</taxon>
        <taxon>Alveolata</taxon>
        <taxon>Ciliophora</taxon>
        <taxon>Intramacronucleata</taxon>
        <taxon>Oligohymenophorea</taxon>
        <taxon>Peniculida</taxon>
        <taxon>Parameciidae</taxon>
        <taxon>Paramecium</taxon>
    </lineage>
</organism>